<keyword evidence="6" id="KW-1185">Reference proteome</keyword>
<sequence length="2749" mass="305065">MSGSGAAKGMMRRASSSSAHASVATSVTRVHRSNDSHHGFVGTHPTHAGLPTLNAAASTSSPQDKVVVALIKRLTSKLPCYSGLTLAEIESDDTIELAIQSLAELARHALDKIVWKLSEELEKLARQTDSNGYRAMDVLQSQLFLLKVMSVTMSNHWQHNKAESSRLQSASESTSGHGHSNGTTPTSPTHPISSLKGATPRQYMTQASYDRSSPASLWLEAPPLDEACAKWLISLVVHLLRQATPRDSRSMWYGNLNFDATLFGFESVESENGNDCQEMLYVFPPEPPEMMKPHPPPQRGPRKHPSLTSMASAMTASIPIPRSTQTFRATARTLTSSSLSLHSLVGKWAGNIVYLLSASNWSVVFSRIRHKIRGLSQPSSEESVDIVDLQLMQYCAFDRGRLIQMMQELSSLLVNMSRDAQAAVAMALRKAIWNWIDNFPNEYNDVVNGSRRLDGAPERLFDLFFQISEAGNKSAIWPAMSLLMVTSHDRLKGIAMMSSPAIGANKANKKECQYKDQIAKNMNPASKLLDIALLASIDMCRAASRARPEGDVVLRSIAPEVGDDIKGVLWKAHNQRPFYESPDSIDVALFADAMVAMFRFLPEDESMHMFTACLEPERSDAVKMCAVKACVILAQEAPRFPWQPTMKTILRRIAPRLRNIYRSAVLRRNEVDDMGNIKRAMPRPNAKRYTGETIADRELLVLGILALYRIDPRFYIPEKADMEDWVSDTVQVLLRPGDPAAPLSSVRTFMQASRWVLDLRPGDEYFEEGTSWIGKAIPSALLCASTRLLDARDDFDEQRMCIEMACGILSLYALGHADDDNRNSWRLAPDRIPAVAVAELAFLVSLTSADNGVSTMATKGLRGIAILERHPNAPINPGLSEEERLMRHPIYEQLGDPKVMAVGRVGHQRRLRKLLRSLAFPCPMHAAVWLECYWRWSALEESVSRRSIDGLSSEGTMNGQRPIGDRTMSPEERLFQWQNLTLFLAAFGAAGASEDLNSHLLTSIIPANHLPDRFRVLQDGDEIIKNFITSAVDFLIADSVHARDCAKEALGAELSPRLYSRLFKRLNDVIEDIMQTSKDSEGETPEPEEEELFLVFFEQFVAVLKLAVDRVDSLAESVFDNVDLGQTLLSLAKFIDRFTAASSLRVKVKFCAFCDSALARSDSFGLRRDDKLRQSLLEAIVEWIQPSTSPNEESGSLGRFLYEANMSGLKTVVKLLEGLRLQSLEGGSPDDAAHSISRRFSRYQSLLMQALSSARPDDPLTADDASVHSTSSNRKDRVAEMRELVITGLTHLLSSNTDVGFKHCLQLGYDADPIRRLVFCHVIARVLWLGGKFDVVNHPTMLVRRSRLCELVKGSDMTLALAICETCPPSDTDILIPVMLNLFDSRASLMSLLKLIIEKEVRTAPNEVALFRGNSMRTLLLCAFAKLHGYDYLRSVLKPLIDQMCALPDDCSFELDPAKALPGQDIKKNQETVKFVTQAFLDIICSSVSALPPMIREICIHISKTVADVWHEAKFSALGAFIFLRFISPTMVSPDTVDIEIPRNNVTIRRGLLIVTKIIQNLANNILFGKEAHMMVFNEFLSENIVRITRFLSDLNKYTPTDDEPEEWLGGTFDESDAIVLHRFFEKHADKVGKELLGLSMPSSQGEPAATGGKRSWDALCGALVEMGLPTGVPHLSPLSSAEFSEYLSFMARTSDRSIDPVRNLFWMATSSKDMVNFVLDIRKFDVEVLDFELLLYHIFKTVTSPDQESRPFSIVIDSTGFTTASEIPIQWFKFAVELLPSDIKDRFKAFHILNANILMQRYLRKLYNVCAGLYLSSDIRAYHSVKELGQRINGDIASTLEYASHLEQEQGDVFSDLTLRQAQLMKMRVDVKIAQTYIRITSVKAQVIFPNLAGKITEIVPLSDVDDIYNVTTGRDANEFIVRRSRNGGTLYFASPEREQIIKAIRLAKGRLKTPMTVALSRNPKLSNVSATLLNIGMNNTMHQHSELRHAAHDLLSAVCLYIEYDGSPSTQSRARIAPAYSTTSVVLLSERLAAFMPKLTLDFLSEACLSLESNPVSQRINSLHYISPWIRNLGYFCDPASKYYEHSGAKLRDCVRLLIDITMRDQQAYSSIQKHIWSEVAKLDHMLVNIVLDELMRAAVDGGVGSRRCDIMADTLASLSSINVRGRLISRLRKTLGKASVKPTKSLADNAHWGEIAVFTRLALVTGYHSRQTTFNQLFFPEIIHLATLLAGTGETVVRHSVYGLVMNLLQSMGSSRGDELPSDIRNLIDDFTQPETLHLFGLTRTFAASEYSNYDPTNDQQAIDMLEGLSRLLLRAVNVCAGNGGLANVWRARWMSLLTATAFQLSLAIQPRAFIVMGTLAPSDVDDDLLYQMLVALKSAMKVSDESDTTCVVSMLRCICNLVHALPENSRYLPQVFWLSVALLQSSHAAFYMEATSLLCASLHTLHAQGLLQERGFTATLLDARAPLEEISIQLDRLLGVSFESSFSFSLASVIFKGMRRPQLREHAAAALNCLLTTALSTSEISGSSDGTVHPDILGYFLALLPVSTTLQSYQQLLTDAGVGQDWFLADEATGRMEGENGQVPRVAFDLLGCVDANTALLVTSFVATMLSTAQGDDVESQMLFTLLSDAASAFPETVSLSYEGLQEKIYDTFASSTNPNILSAVSTIFRGAMEDPIRGIASKGSASTLSTVEESSAFGPGRRHLLALEELSMQGIASTFQFLPLNRGHATKMLQWFPEIIARII</sequence>
<dbReference type="InterPro" id="IPR011993">
    <property type="entry name" value="PH-like_dom_sf"/>
</dbReference>
<evidence type="ECO:0000256" key="1">
    <source>
        <dbReference type="ARBA" id="ARBA00022468"/>
    </source>
</evidence>
<evidence type="ECO:0000256" key="2">
    <source>
        <dbReference type="ARBA" id="ARBA00022553"/>
    </source>
</evidence>
<evidence type="ECO:0000259" key="4">
    <source>
        <dbReference type="PROSITE" id="PS50018"/>
    </source>
</evidence>
<feature type="region of interest" description="Disordered" evidence="3">
    <location>
        <begin position="1"/>
        <end position="57"/>
    </location>
</feature>
<gene>
    <name evidence="5" type="ORF">BD410DRAFT_780416</name>
</gene>
<reference evidence="5 6" key="1">
    <citation type="submission" date="2018-06" db="EMBL/GenBank/DDBJ databases">
        <title>A transcriptomic atlas of mushroom development highlights an independent origin of complex multicellularity.</title>
        <authorList>
            <consortium name="DOE Joint Genome Institute"/>
            <person name="Krizsan K."/>
            <person name="Almasi E."/>
            <person name="Merenyi Z."/>
            <person name="Sahu N."/>
            <person name="Viragh M."/>
            <person name="Koszo T."/>
            <person name="Mondo S."/>
            <person name="Kiss B."/>
            <person name="Balint B."/>
            <person name="Kues U."/>
            <person name="Barry K."/>
            <person name="Hegedus J.C."/>
            <person name="Henrissat B."/>
            <person name="Johnson J."/>
            <person name="Lipzen A."/>
            <person name="Ohm R."/>
            <person name="Nagy I."/>
            <person name="Pangilinan J."/>
            <person name="Yan J."/>
            <person name="Xiong Y."/>
            <person name="Grigoriev I.V."/>
            <person name="Hibbett D.S."/>
            <person name="Nagy L.G."/>
        </authorList>
    </citation>
    <scope>NUCLEOTIDE SEQUENCE [LARGE SCALE GENOMIC DNA]</scope>
    <source>
        <strain evidence="5 6">SZMC22713</strain>
    </source>
</reference>
<dbReference type="SUPFAM" id="SSF48350">
    <property type="entry name" value="GTPase activation domain, GAP"/>
    <property type="match status" value="1"/>
</dbReference>
<dbReference type="PANTHER" id="PTHR10194">
    <property type="entry name" value="RAS GTPASE-ACTIVATING PROTEINS"/>
    <property type="match status" value="1"/>
</dbReference>
<feature type="domain" description="Ras-GAP" evidence="4">
    <location>
        <begin position="1371"/>
        <end position="1564"/>
    </location>
</feature>
<dbReference type="OrthoDB" id="28245at2759"/>
<dbReference type="InterPro" id="IPR016024">
    <property type="entry name" value="ARM-type_fold"/>
</dbReference>
<dbReference type="SUPFAM" id="SSF48371">
    <property type="entry name" value="ARM repeat"/>
    <property type="match status" value="1"/>
</dbReference>
<dbReference type="InterPro" id="IPR001251">
    <property type="entry name" value="CRAL-TRIO_dom"/>
</dbReference>
<dbReference type="InterPro" id="IPR008936">
    <property type="entry name" value="Rho_GTPase_activation_prot"/>
</dbReference>
<feature type="non-terminal residue" evidence="5">
    <location>
        <position position="2749"/>
    </location>
</feature>
<dbReference type="Gene3D" id="3.40.525.10">
    <property type="entry name" value="CRAL-TRIO lipid binding domain"/>
    <property type="match status" value="1"/>
</dbReference>
<accession>A0A4R5XFI9</accession>
<protein>
    <recommendedName>
        <fullName evidence="4">Ras-GAP domain-containing protein</fullName>
    </recommendedName>
</protein>
<dbReference type="PANTHER" id="PTHR10194:SF142">
    <property type="entry name" value="NEUROFIBROMIN"/>
    <property type="match status" value="1"/>
</dbReference>
<dbReference type="GO" id="GO:0005096">
    <property type="term" value="F:GTPase activator activity"/>
    <property type="evidence" value="ECO:0007669"/>
    <property type="project" value="UniProtKB-KW"/>
</dbReference>
<dbReference type="InterPro" id="IPR001936">
    <property type="entry name" value="RasGAP_dom"/>
</dbReference>
<dbReference type="Pfam" id="PF00616">
    <property type="entry name" value="RasGAP"/>
    <property type="match status" value="1"/>
</dbReference>
<name>A0A4R5XFI9_9AGAM</name>
<feature type="compositionally biased region" description="Low complexity" evidence="3">
    <location>
        <begin position="183"/>
        <end position="194"/>
    </location>
</feature>
<proteinExistence type="predicted"/>
<evidence type="ECO:0000313" key="5">
    <source>
        <dbReference type="EMBL" id="TDL29911.1"/>
    </source>
</evidence>
<feature type="region of interest" description="Disordered" evidence="3">
    <location>
        <begin position="160"/>
        <end position="196"/>
    </location>
</feature>
<dbReference type="SMART" id="SM00323">
    <property type="entry name" value="RasGAP"/>
    <property type="match status" value="1"/>
</dbReference>
<feature type="compositionally biased region" description="Polar residues" evidence="3">
    <location>
        <begin position="165"/>
        <end position="182"/>
    </location>
</feature>
<dbReference type="Proteomes" id="UP000294933">
    <property type="component" value="Unassembled WGS sequence"/>
</dbReference>
<keyword evidence="1" id="KW-0343">GTPase activation</keyword>
<evidence type="ECO:0000256" key="3">
    <source>
        <dbReference type="SAM" id="MobiDB-lite"/>
    </source>
</evidence>
<dbReference type="Pfam" id="PF13716">
    <property type="entry name" value="CRAL_TRIO_2"/>
    <property type="match status" value="1"/>
</dbReference>
<dbReference type="EMBL" id="ML170156">
    <property type="protein sequence ID" value="TDL29911.1"/>
    <property type="molecule type" value="Genomic_DNA"/>
</dbReference>
<evidence type="ECO:0000313" key="6">
    <source>
        <dbReference type="Proteomes" id="UP000294933"/>
    </source>
</evidence>
<feature type="compositionally biased region" description="Low complexity" evidence="3">
    <location>
        <begin position="12"/>
        <end position="28"/>
    </location>
</feature>
<dbReference type="Gene3D" id="1.10.506.10">
    <property type="entry name" value="GTPase Activation - p120gap, domain 1"/>
    <property type="match status" value="2"/>
</dbReference>
<dbReference type="Gene3D" id="2.30.29.30">
    <property type="entry name" value="Pleckstrin-homology domain (PH domain)/Phosphotyrosine-binding domain (PTB)"/>
    <property type="match status" value="1"/>
</dbReference>
<organism evidence="5 6">
    <name type="scientific">Rickenella mellea</name>
    <dbReference type="NCBI Taxonomy" id="50990"/>
    <lineage>
        <taxon>Eukaryota</taxon>
        <taxon>Fungi</taxon>
        <taxon>Dikarya</taxon>
        <taxon>Basidiomycota</taxon>
        <taxon>Agaricomycotina</taxon>
        <taxon>Agaricomycetes</taxon>
        <taxon>Hymenochaetales</taxon>
        <taxon>Rickenellaceae</taxon>
        <taxon>Rickenella</taxon>
    </lineage>
</organism>
<dbReference type="PROSITE" id="PS50018">
    <property type="entry name" value="RAS_GTPASE_ACTIV_2"/>
    <property type="match status" value="1"/>
</dbReference>
<dbReference type="VEuPathDB" id="FungiDB:BD410DRAFT_780416"/>
<dbReference type="InterPro" id="IPR039360">
    <property type="entry name" value="Ras_GTPase"/>
</dbReference>
<dbReference type="InterPro" id="IPR036865">
    <property type="entry name" value="CRAL-TRIO_dom_sf"/>
</dbReference>
<dbReference type="STRING" id="50990.A0A4R5XFI9"/>
<keyword evidence="2" id="KW-0597">Phosphoprotein</keyword>